<dbReference type="InterPro" id="IPR044673">
    <property type="entry name" value="DCL-like"/>
</dbReference>
<dbReference type="PANTHER" id="PTHR33415">
    <property type="entry name" value="PROTEIN EMBRYO DEFECTIVE 514"/>
    <property type="match status" value="1"/>
</dbReference>
<evidence type="ECO:0000313" key="1">
    <source>
        <dbReference type="EMBL" id="SZX65355.1"/>
    </source>
</evidence>
<dbReference type="AlphaFoldDB" id="A0A383VIK8"/>
<protein>
    <submittedName>
        <fullName evidence="1">Uncharacterized protein</fullName>
    </submittedName>
</protein>
<dbReference type="Proteomes" id="UP000256970">
    <property type="component" value="Unassembled WGS sequence"/>
</dbReference>
<gene>
    <name evidence="1" type="ORF">BQ4739_LOCUS5792</name>
</gene>
<dbReference type="Pfam" id="PF11523">
    <property type="entry name" value="DUF3223"/>
    <property type="match status" value="1"/>
</dbReference>
<keyword evidence="2" id="KW-1185">Reference proteome</keyword>
<organism evidence="1 2">
    <name type="scientific">Tetradesmus obliquus</name>
    <name type="common">Green alga</name>
    <name type="synonym">Acutodesmus obliquus</name>
    <dbReference type="NCBI Taxonomy" id="3088"/>
    <lineage>
        <taxon>Eukaryota</taxon>
        <taxon>Viridiplantae</taxon>
        <taxon>Chlorophyta</taxon>
        <taxon>core chlorophytes</taxon>
        <taxon>Chlorophyceae</taxon>
        <taxon>CS clade</taxon>
        <taxon>Sphaeropleales</taxon>
        <taxon>Scenedesmaceae</taxon>
        <taxon>Tetradesmus</taxon>
    </lineage>
</organism>
<dbReference type="EMBL" id="FNXT01000617">
    <property type="protein sequence ID" value="SZX65355.1"/>
    <property type="molecule type" value="Genomic_DNA"/>
</dbReference>
<dbReference type="Gene3D" id="3.10.450.40">
    <property type="match status" value="1"/>
</dbReference>
<dbReference type="PANTHER" id="PTHR33415:SF12">
    <property type="entry name" value="PROTEIN EMBRYO DEFECTIVE 514"/>
    <property type="match status" value="1"/>
</dbReference>
<reference evidence="1 2" key="1">
    <citation type="submission" date="2016-10" db="EMBL/GenBank/DDBJ databases">
        <authorList>
            <person name="Cai Z."/>
        </authorList>
    </citation>
    <scope>NUCLEOTIDE SEQUENCE [LARGE SCALE GENOMIC DNA]</scope>
</reference>
<accession>A0A383VIK8</accession>
<name>A0A383VIK8_TETOB</name>
<sequence>MSESFNKSEAKQRCQLLLQRPGTTVSLQSSDGAVLMQLLQRHHNAAQKTGCGISHFTVQCSSVGGFKPAPHFVLHRKDGSSTDFSYNKCINSKPAVAAAAAAAPAAARTSSISSSTPDISSSSSWELHDQFRYEALRKAVRSQTWGVKNAALGRCGAPKCPITGATLT</sequence>
<evidence type="ECO:0000313" key="2">
    <source>
        <dbReference type="Proteomes" id="UP000256970"/>
    </source>
</evidence>
<proteinExistence type="predicted"/>